<sequence>MYAKHLKPFMLSALVISSAVEARDLSGFSNLEFGMTFSEARALTEHKPDFEVWQKEAGSEDHLKYTVTISGMTMTARAFFKDGVADGFNVSSRVTSPNENNCIDRFLDVVIKLEDRFGAVTNPPVSERGMYSADFAFSNGRHIRMTGSYDRIIDRCRFLINYENSPLTRQMPKTTGTVSTHDSF</sequence>
<evidence type="ECO:0000313" key="2">
    <source>
        <dbReference type="Proteomes" id="UP000004679"/>
    </source>
</evidence>
<keyword evidence="2" id="KW-1185">Reference proteome</keyword>
<accession>C0N6F5</accession>
<protein>
    <submittedName>
        <fullName evidence="1">Uncharacterized protein</fullName>
    </submittedName>
</protein>
<dbReference type="HOGENOM" id="CLU_1466609_0_0_6"/>
<name>C0N6F5_9GAMM</name>
<evidence type="ECO:0000313" key="1">
    <source>
        <dbReference type="EMBL" id="EEF79308.1"/>
    </source>
</evidence>
<dbReference type="Proteomes" id="UP000004679">
    <property type="component" value="Unassembled WGS sequence"/>
</dbReference>
<organism evidence="1 2">
    <name type="scientific">Methylophaga thiooxydans DMS010</name>
    <dbReference type="NCBI Taxonomy" id="637616"/>
    <lineage>
        <taxon>Bacteria</taxon>
        <taxon>Pseudomonadati</taxon>
        <taxon>Pseudomonadota</taxon>
        <taxon>Gammaproteobacteria</taxon>
        <taxon>Thiotrichales</taxon>
        <taxon>Piscirickettsiaceae</taxon>
        <taxon>Methylophaga</taxon>
    </lineage>
</organism>
<dbReference type="AlphaFoldDB" id="C0N6F5"/>
<proteinExistence type="predicted"/>
<gene>
    <name evidence="1" type="ORF">MDMS009_1895</name>
</gene>
<reference evidence="1 2" key="1">
    <citation type="journal article" date="2011" name="J. Bacteriol.">
        <title>Draft genome sequence of the chemolithoheterotrophic, halophilic methylotroph Methylophaga thiooxydans DMS010.</title>
        <authorList>
            <person name="Boden R."/>
            <person name="Ferriera S."/>
            <person name="Johnson J."/>
            <person name="Kelly D.P."/>
            <person name="Murrell J.C."/>
            <person name="Schafer H."/>
        </authorList>
    </citation>
    <scope>NUCLEOTIDE SEQUENCE [LARGE SCALE GENOMIC DNA]</scope>
    <source>
        <strain evidence="1 2">DMS010</strain>
    </source>
</reference>
<dbReference type="EMBL" id="GG657899">
    <property type="protein sequence ID" value="EEF79308.1"/>
    <property type="molecule type" value="Genomic_DNA"/>
</dbReference>
<dbReference type="RefSeq" id="WP_008291395.1">
    <property type="nucleotide sequence ID" value="NZ_GG657899.1"/>
</dbReference>